<dbReference type="OrthoDB" id="9810929at2"/>
<dbReference type="SUPFAM" id="SSF53756">
    <property type="entry name" value="UDP-Glycosyltransferase/glycogen phosphorylase"/>
    <property type="match status" value="1"/>
</dbReference>
<dbReference type="GO" id="GO:0016740">
    <property type="term" value="F:transferase activity"/>
    <property type="evidence" value="ECO:0007669"/>
    <property type="project" value="UniProtKB-KW"/>
</dbReference>
<comment type="caution">
    <text evidence="3">The sequence shown here is derived from an EMBL/GenBank/DDBJ whole genome shotgun (WGS) entry which is preliminary data.</text>
</comment>
<gene>
    <name evidence="3" type="ORF">E3O10_14270</name>
</gene>
<accession>A0A5F0D2S5</accession>
<dbReference type="EMBL" id="SOFF01000034">
    <property type="protein sequence ID" value="TFB86354.1"/>
    <property type="molecule type" value="Genomic_DNA"/>
</dbReference>
<name>A0A5F0D2S5_9MICO</name>
<evidence type="ECO:0000259" key="2">
    <source>
        <dbReference type="Pfam" id="PF00534"/>
    </source>
</evidence>
<dbReference type="Gene3D" id="3.40.50.2000">
    <property type="entry name" value="Glycogen Phosphorylase B"/>
    <property type="match status" value="2"/>
</dbReference>
<organism evidence="3 4">
    <name type="scientific">Cryobacterium luteum</name>
    <dbReference type="NCBI Taxonomy" id="1424661"/>
    <lineage>
        <taxon>Bacteria</taxon>
        <taxon>Bacillati</taxon>
        <taxon>Actinomycetota</taxon>
        <taxon>Actinomycetes</taxon>
        <taxon>Micrococcales</taxon>
        <taxon>Microbacteriaceae</taxon>
        <taxon>Cryobacterium</taxon>
    </lineage>
</organism>
<dbReference type="Pfam" id="PF00534">
    <property type="entry name" value="Glycos_transf_1"/>
    <property type="match status" value="1"/>
</dbReference>
<evidence type="ECO:0000256" key="1">
    <source>
        <dbReference type="ARBA" id="ARBA00022679"/>
    </source>
</evidence>
<evidence type="ECO:0000313" key="4">
    <source>
        <dbReference type="Proteomes" id="UP000297654"/>
    </source>
</evidence>
<dbReference type="PANTHER" id="PTHR12526">
    <property type="entry name" value="GLYCOSYLTRANSFERASE"/>
    <property type="match status" value="1"/>
</dbReference>
<reference evidence="3 4" key="1">
    <citation type="submission" date="2019-03" db="EMBL/GenBank/DDBJ databases">
        <title>Genomics of glacier-inhabiting Cryobacterium strains.</title>
        <authorList>
            <person name="Liu Q."/>
            <person name="Xin Y.-H."/>
        </authorList>
    </citation>
    <scope>NUCLEOTIDE SEQUENCE [LARGE SCALE GENOMIC DNA]</scope>
    <source>
        <strain evidence="3 4">Hh15</strain>
    </source>
</reference>
<proteinExistence type="predicted"/>
<dbReference type="RefSeq" id="WP_134450428.1">
    <property type="nucleotide sequence ID" value="NZ_FOCN01000039.1"/>
</dbReference>
<protein>
    <submittedName>
        <fullName evidence="3">Glycosyltransferase</fullName>
    </submittedName>
</protein>
<evidence type="ECO:0000313" key="3">
    <source>
        <dbReference type="EMBL" id="TFB86354.1"/>
    </source>
</evidence>
<keyword evidence="4" id="KW-1185">Reference proteome</keyword>
<feature type="domain" description="Glycosyl transferase family 1" evidence="2">
    <location>
        <begin position="186"/>
        <end position="333"/>
    </location>
</feature>
<sequence length="379" mass="41346">MLKIIEVVRGLGLGGAETLLFRRLKHSIEAGILAPADITVINTYPRQDYYEKQFRALGVSVLNTKSNSRILSSIELVRYLGSQGKEAVLVAHSPFPASIVKAQSACRGARFPIIEVAHSTQYSWLTLSLGLVWNRYADLCIAVSDDVSRAVTTRGFRRKLVILAGVDQAEMRLWVEGSLDVALGMRESLGVKSSQRLIVAVGSLVALKGHRFLLDAVAELRDSNIHAAIVGEGDERASLEQQISRLGLVGRVHLLGRQADAWQWAAVADIIAHPSLYEGLPVALMEARVLGIPTVASDVGGIAQLFDGASASRLTAPESSADLERAIREVLDDLPLFAEEFLTRASGPTRWDISRYSREFYAALASESIKFASRSQDRN</sequence>
<dbReference type="AlphaFoldDB" id="A0A5F0D2S5"/>
<dbReference type="InterPro" id="IPR001296">
    <property type="entry name" value="Glyco_trans_1"/>
</dbReference>
<dbReference type="Proteomes" id="UP000297654">
    <property type="component" value="Unassembled WGS sequence"/>
</dbReference>
<keyword evidence="1 3" id="KW-0808">Transferase</keyword>